<dbReference type="SMART" id="SM00869">
    <property type="entry name" value="Autotransporter"/>
    <property type="match status" value="1"/>
</dbReference>
<evidence type="ECO:0000256" key="3">
    <source>
        <dbReference type="SAM" id="MobiDB-lite"/>
    </source>
</evidence>
<dbReference type="Pfam" id="PF12951">
    <property type="entry name" value="PATR"/>
    <property type="match status" value="21"/>
</dbReference>
<dbReference type="InterPro" id="IPR051551">
    <property type="entry name" value="Autotransporter_adhesion"/>
</dbReference>
<reference evidence="5 6" key="1">
    <citation type="submission" date="2019-06" db="EMBL/GenBank/DDBJ databases">
        <title>A complete genome sequence for Luteibacter pinisoli MAH-14.</title>
        <authorList>
            <person name="Baltrus D.A."/>
        </authorList>
    </citation>
    <scope>NUCLEOTIDE SEQUENCE [LARGE SCALE GENOMIC DNA]</scope>
    <source>
        <strain evidence="5 6">MAH-14</strain>
    </source>
</reference>
<dbReference type="PANTHER" id="PTHR35037">
    <property type="entry name" value="C-TERMINAL REGION OF AIDA-LIKE PROTEIN"/>
    <property type="match status" value="1"/>
</dbReference>
<dbReference type="Proteomes" id="UP000316093">
    <property type="component" value="Chromosome"/>
</dbReference>
<dbReference type="OrthoDB" id="5925034at2"/>
<dbReference type="Gene3D" id="2.160.20.20">
    <property type="match status" value="4"/>
</dbReference>
<dbReference type="InterPro" id="IPR024973">
    <property type="entry name" value="ESPR"/>
</dbReference>
<dbReference type="SUPFAM" id="SSF51126">
    <property type="entry name" value="Pectin lyase-like"/>
    <property type="match status" value="10"/>
</dbReference>
<proteinExistence type="predicted"/>
<gene>
    <name evidence="5" type="ORF">FIV34_10110</name>
</gene>
<organism evidence="5 6">
    <name type="scientific">Luteibacter pinisoli</name>
    <dbReference type="NCBI Taxonomy" id="2589080"/>
    <lineage>
        <taxon>Bacteria</taxon>
        <taxon>Pseudomonadati</taxon>
        <taxon>Pseudomonadota</taxon>
        <taxon>Gammaproteobacteria</taxon>
        <taxon>Lysobacterales</taxon>
        <taxon>Rhodanobacteraceae</taxon>
        <taxon>Luteibacter</taxon>
    </lineage>
</organism>
<dbReference type="NCBIfam" id="TIGR02601">
    <property type="entry name" value="autotrns_rpt"/>
    <property type="match status" value="20"/>
</dbReference>
<dbReference type="GO" id="GO:0019867">
    <property type="term" value="C:outer membrane"/>
    <property type="evidence" value="ECO:0007669"/>
    <property type="project" value="InterPro"/>
</dbReference>
<feature type="compositionally biased region" description="Gly residues" evidence="3">
    <location>
        <begin position="3313"/>
        <end position="3334"/>
    </location>
</feature>
<dbReference type="Pfam" id="PF18883">
    <property type="entry name" value="AC_1"/>
    <property type="match status" value="1"/>
</dbReference>
<name>A0A4Y5Z2E6_9GAMM</name>
<dbReference type="InterPro" id="IPR036709">
    <property type="entry name" value="Autotransporte_beta_dom_sf"/>
</dbReference>
<dbReference type="CDD" id="cd01344">
    <property type="entry name" value="PL2_Passenger_AT"/>
    <property type="match status" value="1"/>
</dbReference>
<evidence type="ECO:0000256" key="2">
    <source>
        <dbReference type="ARBA" id="ARBA00023026"/>
    </source>
</evidence>
<dbReference type="InterPro" id="IPR012332">
    <property type="entry name" value="Autotransporter_pectin_lyase_C"/>
</dbReference>
<keyword evidence="1" id="KW-0732">Signal</keyword>
<evidence type="ECO:0000259" key="4">
    <source>
        <dbReference type="PROSITE" id="PS51208"/>
    </source>
</evidence>
<keyword evidence="6" id="KW-1185">Reference proteome</keyword>
<protein>
    <submittedName>
        <fullName evidence="5">Autotransporter outer membrane beta-barrel domain-containing protein</fullName>
    </submittedName>
</protein>
<evidence type="ECO:0000313" key="6">
    <source>
        <dbReference type="Proteomes" id="UP000316093"/>
    </source>
</evidence>
<sequence length="3659" mass="354634">MRAAGCCLRQGKLMNRVFRIVWSTAVGAWVVASELAGKHGKGRGRAATTDERPGLRRSPSGVALPLAIVAALATLHAPTASAVDRYWDVNGGSSGSGGTGTWDTSTALFNSASDGVAGPFVKWNNAALDNAVFAGTAGTVTLSGGITAQTLTFSTGNYELDGGTLTLGGATPTINATGATTINSVIAGNAGLTKTGGGALTLGGVNTFSGGINVQAAGLIVNGDAALGAASNGITLASGTSLTSTATLLASTRTVTTTGTGDVTLRGAVGSARYTGTAGVLAVSGVNMSNAASDYTGRTVFFGGGGGYGFTSIANLGVASALGAPTDPTTGTIIVQAGGGLSGTVSYSGAGNSSNRDWQFQNTSSGGTTLRNTGTGTLHLMGNITAVNQWLTSMAFQAVNADIDLGGILSSTSDRVFVYSGSAGRKVTLAGNNTYTGSSQINTITAEANVLADSGTASSFGTGTASGAVIALVNGTLSYKGGAAGSNRAWTVDGTNAINNDSATGGLALTGNASYIAGGTDTLALGGTYTGTSTFGGVISGVGNVTKNGAGTWVLGGANTYTGKTTVTSGTLVAGTNQAFAGTSGLQVDGGMLDLNSQSITAPSLAGAGGTVALGSGTLTLKSSTGTAAYSGAITGTGGLTKLGASTQTLSGANTYTGATTIGGGTLALNFAAAGAPASNILSAASALNLNGGALTITGRAGANSQAFSELDINAGSNRISATAASGGTLGVDVGGITRTGGLIDFGFNTGATISTTHADGVLGGWATVNGTDYAQVTGGVIGAFTNYANKDDASQWLSGDIVSDAGGAANTPYTNTVNGNVALGGLKYTASAASTVTVGAGNTLGVDGSIIVAPTAAGGAQKIQGGSMTGGAGGSPLGVLQNSTGTFTIASTIVDNGGATSFAAGGAGTGTVALTGANTYTGGTTVSGGTLAFSSVANGGAASALGASTADAANLVLENGTLRYTGVTAGTDRGLTLVNGGPSRTIQVDGTTNLSFGGQVTSPDDAGFTKTGAGTLTLSNATNDFVGPLVVSAGLVATGTLADGGQASGIGAGTSDASSLVLQNGGGLQYTGATASTDRGFTLAAGSGVVNVANAGTTLTDGGTIIGAGRLSKDGDGVLVLTGANTYTGGNVVTAGTLRAGSSQAFGGTATGAGAGPMTVNPGATLDLAGFNTWMAGLNGSGNVTLGSGTLQSNGNGSFAGAITGTGGVLISAHSQTMSGCGNAYTGVTTLASASITTDCLANGGQASGIGAATSASSNLVLQGGTIVYTGTSVDIDRGMQITSSSALNVSNAATTLGVSGVITGTGLLQKLGAGTLVLSGANNYTGGTYVRAGILRANVTNALNTGPLRLDDTAGAQFDLNGFNTSVAVVTGGGTTGGNIALGGATLTTNGASSAGVGMYSGAITGNGNIVKNTGSVQYLAGTDSTYIGTTTVNAGTLAVQSLTNGGTASSLGASSSAAGNIVIIGGTLQYLGTGDSTDRLFTLGASASSAIDAEGTGALQFTNTGAVAYATNNTAQTVTLTGASTADNSLAATLADNGSGKTSLRKTGTGTWILRNPASTYTGVTTIVGGVLGVDKLTNGGTASSIGASSNAAANLVIGSGATLRYTGAGDTTDRLFTLSTGSSVIESSGTGAIVFSNTGSAAYANSGDRTLGLGGNNTADNTMGGSIINGPGGITTVAKNDAGTWLLTGNNTYTGNTVINGGILQLGNGGTTGSIASPSVIVAAGTLAFNRSDAMTLDGTISGGGSVQQKGTGTTVLTATNTYTGGTSISGGTLQLGNGGASGSIVGNVADNGTLAFNRSDAFGFTGAISGNGGVAQRGVGTTKLTAANSYKGATSVEAGTLLIDGNQAGATGATTVQTGGTLGGTGVIGGDVNVANGGILAPGDAGTAGTLTVNGSLSVAAGGALNYQFGQPDVVGGALNDLTVVHGNLTLDGTLNVSVTPGGSFGPGLYRIISYDGALNDQGLALGTTPSGSYQVQTSVANQVNLLNSSGLTLNFWDGPAGHANQTVDGGSGVWQNASGNSNWTDPTGAYNAPYTNGEFAIFMGTPGTVTVDNGLGNVTSAGMQFAVDGYRVNGDPVTLVGGPSIIRVGDGTAAGAGMTATIDATLAGTGGLQKEDFGTLVLNGINTYTGGTAVNAGTLAIASDANLGDAAGGLAIDGATLRTTGVISSARAVTINQGGATLDTLADLSLTGVVDGAGGLTKTAAGMLTLTGNNSYAGGTSINGGTLSVASDANLGNAAGALSLSGGTLQNAGAFTSARGVTLGAGGGTFNTQADLTLSGTIAGPGALAKAGNSTLVLAADETYAGGTTIGAGVLQLGNGGTAGSVSGPVVDNGTLVFNRSDTFTLAGLVSGTGTVEQRGSGTTVLTGTNSYTGSTAVRGGALFVNGDQSTATGATTVDAGATLGGKGTIGGDVTLADGAALNAGDVGSTPGTLSIRGNLAFNDTSGLNVDLGQANVVGGPLNDLVKVNGDLTLDGQLNVSVSSGGNFDPGIYRIIGYNGNLTNNGLSIGTVPSPNYFLQTSVAQQVNLVNTNGLPVNMWDGNGGRGDGIVDGGDGVWQNSSGNDNWTLLDGTINAPFADGSFAIFAAAPGTVTVDGSLGAINASGMQFATDGYRIEGDSIALTGASPVIRVGDGTTDGAAMTATIAAQLTGADGMTKSDLGTLVLAADNTYGGNTTITGGTLQLGEGGTAGSILGDVANGGTLAFDRSDTVTFGGAISGTGAVTQLGAGTTVLTGSNSYSGVTTVQGGTLLVNGDASMATGATNVQAGATLGGSGILGGDVNVADGGTLSPGATAGASGTLTINGNLVLGANATLDYQLGQAGTPGGPLNDLTVVHGNLTLDGTLNVATTAGGAFGAGVYRLVSYDGALTDNGLQLGAMPAADNFVQTSIDHQVNLVNANGLTLNFWDGPGHANDGAITGGSGTWRLADNDYWTDATGAINAPYSEGAFAVFGGTGGTVQVDNGNGLVSASGMQFLADGYHVTGGDISLVGGAAAIRVGDGSAAGAGITATIDAALNGAGMLVKDDLGTLVLNGSNTYAGGTTVHAGTLQVSRDANLGNALGQLSIDDATLHSTASFTSARSVGLGGDATVATDAGTTLSLSGGVGGSGSLTKAGAGTLLLGGASTYDGATTVAEGTLAAGTVNVFNHASDTSVQAAGTLDLGGHAQQVASLSNAGTVHFGATPGTALTVQGDYVGQGGTLQFTTALGGDASATDTLVVTGNTSGNSLVTVTNVGGAGAPTAQGIKLIDVQGTSGGTFALKGDYLFQGDQAVVAGAYAYRLYRDSPNTVDGDWYLRSALTTTAGDPGNGDPTGGDPTGDDPGNGGDAGPLYQPGVPVYEAYAGMLQQANALDTLFQRTGNRQWADEQVRDGMQPGEGAWIRVQGGDQTIKPASSTSGANYDLSSSKSEFGADALLAQGGDGKLVGSASLQYGQQSTSIRSAYGDGSINTHTYGVGAALTWYGDDGFYVDGQAHWLRFKSDLHSNSLARVLTDGNKAAGYAFGVEAGKRFWLTDSWTITPQAQVSYGRTAFDGFNDAFDTRVSQADGKAGVARGGVTVDYLRTRQGDAGAVTTHVYAIANVYDHFKDQTRADVAGTDVGTRNERWWGGLGVGGALDWAGGRYSVYGEVQGQNALSDGGHSHGVSGTLGFRMHW</sequence>
<dbReference type="Pfam" id="PF13018">
    <property type="entry name" value="ESPR"/>
    <property type="match status" value="1"/>
</dbReference>
<dbReference type="InterPro" id="IPR006315">
    <property type="entry name" value="OM_autotransptr_brl_dom"/>
</dbReference>
<dbReference type="InterPro" id="IPR013425">
    <property type="entry name" value="Autotrns_rpt"/>
</dbReference>
<dbReference type="NCBIfam" id="TIGR01414">
    <property type="entry name" value="autotrans_barl"/>
    <property type="match status" value="1"/>
</dbReference>
<dbReference type="PANTHER" id="PTHR35037:SF3">
    <property type="entry name" value="C-TERMINAL REGION OF AIDA-LIKE PROTEIN"/>
    <property type="match status" value="1"/>
</dbReference>
<dbReference type="InterPro" id="IPR005546">
    <property type="entry name" value="Autotransporte_beta"/>
</dbReference>
<accession>A0A4Y5Z2E6</accession>
<dbReference type="InterPro" id="IPR043990">
    <property type="entry name" value="AC_1"/>
</dbReference>
<keyword evidence="2" id="KW-0843">Virulence</keyword>
<dbReference type="SUPFAM" id="SSF103515">
    <property type="entry name" value="Autotransporter"/>
    <property type="match status" value="1"/>
</dbReference>
<dbReference type="PROSITE" id="PS51208">
    <property type="entry name" value="AUTOTRANSPORTER"/>
    <property type="match status" value="1"/>
</dbReference>
<dbReference type="EMBL" id="CP041046">
    <property type="protein sequence ID" value="QDE39530.1"/>
    <property type="molecule type" value="Genomic_DNA"/>
</dbReference>
<dbReference type="KEGG" id="lpy:FIV34_10110"/>
<evidence type="ECO:0000256" key="1">
    <source>
        <dbReference type="ARBA" id="ARBA00022729"/>
    </source>
</evidence>
<feature type="domain" description="Autotransporter" evidence="4">
    <location>
        <begin position="3378"/>
        <end position="3659"/>
    </location>
</feature>
<dbReference type="InterPro" id="IPR011050">
    <property type="entry name" value="Pectin_lyase_fold/virulence"/>
</dbReference>
<feature type="region of interest" description="Disordered" evidence="3">
    <location>
        <begin position="3307"/>
        <end position="3338"/>
    </location>
</feature>
<evidence type="ECO:0000313" key="5">
    <source>
        <dbReference type="EMBL" id="QDE39530.1"/>
    </source>
</evidence>